<dbReference type="Proteomes" id="UP001236806">
    <property type="component" value="Unassembled WGS sequence"/>
</dbReference>
<dbReference type="Pfam" id="PF00232">
    <property type="entry name" value="Glyco_hydro_1"/>
    <property type="match status" value="1"/>
</dbReference>
<evidence type="ECO:0000313" key="1">
    <source>
        <dbReference type="EMBL" id="MDQ0674059.1"/>
    </source>
</evidence>
<sequence>MSGIEIIGAFESTYLPRHDKDIFESTAHDVQWKQDLALLTKCGISRLRYPVRWHRVEAEEGVLNWQDTDKVLHYLRDHGFRPIVDLVHHTSYPRWMEGGFADPRFRTAYLRYTEEFARRYPCVEEYTLFNEPFSTLFLTGHEGIWPPYQKGLDNFVAQILNVIPAVAEASRAYAELLPGAKHVWVDSCEHHTGEGAGGSAYATMANERRFLVLDSFLGRFDGTGYDPDGPMAELLREAGGGKLQGLEPGRIDVLGLDYYAHCQWHFDDKGGTPNTPHPLPLAQQIYLYWDRYRLPCLLTETNVRGRTSDRATWFKYVLEQCERARHMGVPLDGLCWFPVIDSTDWDSLLFRSDGHIDPVGVFWLDQELARQPSVMSETYTKAAAGVSAKDLPAYTLGEPVATWLRGYESQMSHWKWIPAPEADQGNSLPRTETRMELRIANAE</sequence>
<organism evidence="1 2">
    <name type="scientific">Pseudarthrobacter siccitolerans</name>
    <dbReference type="NCBI Taxonomy" id="861266"/>
    <lineage>
        <taxon>Bacteria</taxon>
        <taxon>Bacillati</taxon>
        <taxon>Actinomycetota</taxon>
        <taxon>Actinomycetes</taxon>
        <taxon>Micrococcales</taxon>
        <taxon>Micrococcaceae</taxon>
        <taxon>Pseudarthrobacter</taxon>
    </lineage>
</organism>
<dbReference type="InterPro" id="IPR017853">
    <property type="entry name" value="GH"/>
</dbReference>
<comment type="caution">
    <text evidence="1">The sequence shown here is derived from an EMBL/GenBank/DDBJ whole genome shotgun (WGS) entry which is preliminary data.</text>
</comment>
<name>A0ABU0PLD2_9MICC</name>
<dbReference type="GO" id="GO:0008422">
    <property type="term" value="F:beta-glucosidase activity"/>
    <property type="evidence" value="ECO:0007669"/>
    <property type="project" value="UniProtKB-EC"/>
</dbReference>
<evidence type="ECO:0000313" key="2">
    <source>
        <dbReference type="Proteomes" id="UP001236806"/>
    </source>
</evidence>
<dbReference type="Gene3D" id="3.20.20.80">
    <property type="entry name" value="Glycosidases"/>
    <property type="match status" value="1"/>
</dbReference>
<dbReference type="EC" id="3.2.1.21" evidence="1"/>
<dbReference type="PANTHER" id="PTHR12631">
    <property type="entry name" value="ALPHA-L-IDURONIDASE"/>
    <property type="match status" value="1"/>
</dbReference>
<protein>
    <submittedName>
        <fullName evidence="1">Beta-glucosidase</fullName>
        <ecNumber evidence="1">3.2.1.21</ecNumber>
    </submittedName>
</protein>
<dbReference type="InterPro" id="IPR051923">
    <property type="entry name" value="Glycosyl_Hydrolase_39"/>
</dbReference>
<proteinExistence type="predicted"/>
<gene>
    <name evidence="1" type="ORF">QFZ36_001620</name>
</gene>
<reference evidence="1 2" key="1">
    <citation type="submission" date="2023-07" db="EMBL/GenBank/DDBJ databases">
        <title>Comparative genomics of wheat-associated soil bacteria to identify genetic determinants of phenazine resistance.</title>
        <authorList>
            <person name="Mouncey N."/>
        </authorList>
    </citation>
    <scope>NUCLEOTIDE SEQUENCE [LARGE SCALE GENOMIC DNA]</scope>
    <source>
        <strain evidence="1 2">W1I3</strain>
    </source>
</reference>
<keyword evidence="1" id="KW-0326">Glycosidase</keyword>
<dbReference type="InterPro" id="IPR001360">
    <property type="entry name" value="Glyco_hydro_1"/>
</dbReference>
<dbReference type="PANTHER" id="PTHR12631:SF10">
    <property type="entry name" value="BETA-XYLOSIDASE-LIKE PROTEIN-RELATED"/>
    <property type="match status" value="1"/>
</dbReference>
<dbReference type="SUPFAM" id="SSF51445">
    <property type="entry name" value="(Trans)glycosidases"/>
    <property type="match status" value="1"/>
</dbReference>
<accession>A0ABU0PLD2</accession>
<keyword evidence="1" id="KW-0378">Hydrolase</keyword>
<dbReference type="RefSeq" id="WP_306635390.1">
    <property type="nucleotide sequence ID" value="NZ_JAUSXB010000001.1"/>
</dbReference>
<keyword evidence="2" id="KW-1185">Reference proteome</keyword>
<dbReference type="EMBL" id="JAUSXB010000001">
    <property type="protein sequence ID" value="MDQ0674059.1"/>
    <property type="molecule type" value="Genomic_DNA"/>
</dbReference>